<dbReference type="AlphaFoldDB" id="A0A9D4T5S2"/>
<protein>
    <submittedName>
        <fullName evidence="1">Uncharacterized protein</fullName>
    </submittedName>
</protein>
<organism evidence="1 2">
    <name type="scientific">Rhipicephalus sanguineus</name>
    <name type="common">Brown dog tick</name>
    <name type="synonym">Ixodes sanguineus</name>
    <dbReference type="NCBI Taxonomy" id="34632"/>
    <lineage>
        <taxon>Eukaryota</taxon>
        <taxon>Metazoa</taxon>
        <taxon>Ecdysozoa</taxon>
        <taxon>Arthropoda</taxon>
        <taxon>Chelicerata</taxon>
        <taxon>Arachnida</taxon>
        <taxon>Acari</taxon>
        <taxon>Parasitiformes</taxon>
        <taxon>Ixodida</taxon>
        <taxon>Ixodoidea</taxon>
        <taxon>Ixodidae</taxon>
        <taxon>Rhipicephalinae</taxon>
        <taxon>Rhipicephalus</taxon>
        <taxon>Rhipicephalus</taxon>
    </lineage>
</organism>
<keyword evidence="2" id="KW-1185">Reference proteome</keyword>
<reference evidence="1" key="1">
    <citation type="journal article" date="2020" name="Cell">
        <title>Large-Scale Comparative Analyses of Tick Genomes Elucidate Their Genetic Diversity and Vector Capacities.</title>
        <authorList>
            <consortium name="Tick Genome and Microbiome Consortium (TIGMIC)"/>
            <person name="Jia N."/>
            <person name="Wang J."/>
            <person name="Shi W."/>
            <person name="Du L."/>
            <person name="Sun Y."/>
            <person name="Zhan W."/>
            <person name="Jiang J.F."/>
            <person name="Wang Q."/>
            <person name="Zhang B."/>
            <person name="Ji P."/>
            <person name="Bell-Sakyi L."/>
            <person name="Cui X.M."/>
            <person name="Yuan T.T."/>
            <person name="Jiang B.G."/>
            <person name="Yang W.F."/>
            <person name="Lam T.T."/>
            <person name="Chang Q.C."/>
            <person name="Ding S.J."/>
            <person name="Wang X.J."/>
            <person name="Zhu J.G."/>
            <person name="Ruan X.D."/>
            <person name="Zhao L."/>
            <person name="Wei J.T."/>
            <person name="Ye R.Z."/>
            <person name="Que T.C."/>
            <person name="Du C.H."/>
            <person name="Zhou Y.H."/>
            <person name="Cheng J.X."/>
            <person name="Dai P.F."/>
            <person name="Guo W.B."/>
            <person name="Han X.H."/>
            <person name="Huang E.J."/>
            <person name="Li L.F."/>
            <person name="Wei W."/>
            <person name="Gao Y.C."/>
            <person name="Liu J.Z."/>
            <person name="Shao H.Z."/>
            <person name="Wang X."/>
            <person name="Wang C.C."/>
            <person name="Yang T.C."/>
            <person name="Huo Q.B."/>
            <person name="Li W."/>
            <person name="Chen H.Y."/>
            <person name="Chen S.E."/>
            <person name="Zhou L.G."/>
            <person name="Ni X.B."/>
            <person name="Tian J.H."/>
            <person name="Sheng Y."/>
            <person name="Liu T."/>
            <person name="Pan Y.S."/>
            <person name="Xia L.Y."/>
            <person name="Li J."/>
            <person name="Zhao F."/>
            <person name="Cao W.C."/>
        </authorList>
    </citation>
    <scope>NUCLEOTIDE SEQUENCE</scope>
    <source>
        <strain evidence="1">Rsan-2018</strain>
    </source>
</reference>
<reference evidence="1" key="2">
    <citation type="submission" date="2021-09" db="EMBL/GenBank/DDBJ databases">
        <authorList>
            <person name="Jia N."/>
            <person name="Wang J."/>
            <person name="Shi W."/>
            <person name="Du L."/>
            <person name="Sun Y."/>
            <person name="Zhan W."/>
            <person name="Jiang J."/>
            <person name="Wang Q."/>
            <person name="Zhang B."/>
            <person name="Ji P."/>
            <person name="Sakyi L.B."/>
            <person name="Cui X."/>
            <person name="Yuan T."/>
            <person name="Jiang B."/>
            <person name="Yang W."/>
            <person name="Lam T.T.-Y."/>
            <person name="Chang Q."/>
            <person name="Ding S."/>
            <person name="Wang X."/>
            <person name="Zhu J."/>
            <person name="Ruan X."/>
            <person name="Zhao L."/>
            <person name="Wei J."/>
            <person name="Que T."/>
            <person name="Du C."/>
            <person name="Cheng J."/>
            <person name="Dai P."/>
            <person name="Han X."/>
            <person name="Huang E."/>
            <person name="Gao Y."/>
            <person name="Liu J."/>
            <person name="Shao H."/>
            <person name="Ye R."/>
            <person name="Li L."/>
            <person name="Wei W."/>
            <person name="Wang X."/>
            <person name="Wang C."/>
            <person name="Huo Q."/>
            <person name="Li W."/>
            <person name="Guo W."/>
            <person name="Chen H."/>
            <person name="Chen S."/>
            <person name="Zhou L."/>
            <person name="Zhou L."/>
            <person name="Ni X."/>
            <person name="Tian J."/>
            <person name="Zhou Y."/>
            <person name="Sheng Y."/>
            <person name="Liu T."/>
            <person name="Pan Y."/>
            <person name="Xia L."/>
            <person name="Li J."/>
            <person name="Zhao F."/>
            <person name="Cao W."/>
        </authorList>
    </citation>
    <scope>NUCLEOTIDE SEQUENCE</scope>
    <source>
        <strain evidence="1">Rsan-2018</strain>
        <tissue evidence="1">Larvae</tissue>
    </source>
</reference>
<evidence type="ECO:0000313" key="1">
    <source>
        <dbReference type="EMBL" id="KAH7976557.1"/>
    </source>
</evidence>
<evidence type="ECO:0000313" key="2">
    <source>
        <dbReference type="Proteomes" id="UP000821837"/>
    </source>
</evidence>
<comment type="caution">
    <text evidence="1">The sequence shown here is derived from an EMBL/GenBank/DDBJ whole genome shotgun (WGS) entry which is preliminary data.</text>
</comment>
<sequence>MSGNRSDDLRGKAFDVIYECHPGLGNPAGVRVCGTCEDTLVCGKLPTFSTGNGYVYLLMSEGPPKLNAMDKRLLPHRLPFLSVHVSSVLGICSDELRGKAFDVIREYHLGLGNPIGIRAGGTRKDTLVCGKLPSFTTVSD</sequence>
<proteinExistence type="predicted"/>
<dbReference type="VEuPathDB" id="VectorBase:RSAN_036419"/>
<accession>A0A9D4T5S2</accession>
<name>A0A9D4T5S2_RHISA</name>
<dbReference type="EMBL" id="JABSTV010001246">
    <property type="protein sequence ID" value="KAH7976557.1"/>
    <property type="molecule type" value="Genomic_DNA"/>
</dbReference>
<dbReference type="Proteomes" id="UP000821837">
    <property type="component" value="Chromosome 10"/>
</dbReference>
<gene>
    <name evidence="1" type="ORF">HPB52_016164</name>
</gene>